<evidence type="ECO:0000313" key="2">
    <source>
        <dbReference type="EMBL" id="AFP09414.1"/>
    </source>
</evidence>
<feature type="non-terminal residue" evidence="2">
    <location>
        <position position="256"/>
    </location>
</feature>
<organism evidence="2">
    <name type="scientific">Callorhinchus milii</name>
    <name type="common">Ghost shark</name>
    <dbReference type="NCBI Taxonomy" id="7868"/>
    <lineage>
        <taxon>Eukaryota</taxon>
        <taxon>Metazoa</taxon>
        <taxon>Chordata</taxon>
        <taxon>Craniata</taxon>
        <taxon>Vertebrata</taxon>
        <taxon>Chondrichthyes</taxon>
        <taxon>Holocephali</taxon>
        <taxon>Chimaeriformes</taxon>
        <taxon>Callorhinchidae</taxon>
        <taxon>Callorhinchus</taxon>
    </lineage>
</organism>
<feature type="region of interest" description="Disordered" evidence="1">
    <location>
        <begin position="131"/>
        <end position="166"/>
    </location>
</feature>
<dbReference type="EMBL" id="JW876897">
    <property type="protein sequence ID" value="AFP09414.1"/>
    <property type="molecule type" value="mRNA"/>
</dbReference>
<feature type="region of interest" description="Disordered" evidence="1">
    <location>
        <begin position="1"/>
        <end position="37"/>
    </location>
</feature>
<feature type="compositionally biased region" description="Acidic residues" evidence="1">
    <location>
        <begin position="15"/>
        <end position="27"/>
    </location>
</feature>
<accession>V9LB98</accession>
<sequence length="256" mass="27544">MFPVTGAGGQSLEDSPPDEDEDCDQFNDDTFGAGAVDDDWEGQHERLAELQGVMNSEDLLSDNGLAESLNKLIIESDLDDLGHRFPPAQRLSMPPRSIWDVPMVFGDLQKPLLSHIEDKLYFPGSNDSILPRRGGFAPEEGRDLSDRAPPPRSSSPVIGSPPVRTAPIGTPPKQCFPLLNAQSSILCPTPIHARAAVQQRFPSAFSDQLSSRHVLNISTSPLCSDSFPSGLNPLLLSKSQGTRLSPGCLSPVPGLV</sequence>
<protein>
    <submittedName>
        <fullName evidence="2">Protein PAT1-like 1-like protein</fullName>
    </submittedName>
</protein>
<reference evidence="2" key="1">
    <citation type="journal article" date="2014" name="Nature">
        <title>Elephant shark genome provides unique insights into gnathostome evolution.</title>
        <authorList>
            <consortium name="International Elephant Shark Genome Sequencing Consortium"/>
            <person name="Venkatesh B."/>
            <person name="Lee A.P."/>
            <person name="Ravi V."/>
            <person name="Maurya A.K."/>
            <person name="Lian M.M."/>
            <person name="Swann J.B."/>
            <person name="Ohta Y."/>
            <person name="Flajnik M.F."/>
            <person name="Sutoh Y."/>
            <person name="Kasahara M."/>
            <person name="Hoon S."/>
            <person name="Gangu V."/>
            <person name="Roy S.W."/>
            <person name="Irimia M."/>
            <person name="Korzh V."/>
            <person name="Kondrychyn I."/>
            <person name="Lim Z.W."/>
            <person name="Tay B.H."/>
            <person name="Tohari S."/>
            <person name="Kong K.W."/>
            <person name="Ho S."/>
            <person name="Lorente-Galdos B."/>
            <person name="Quilez J."/>
            <person name="Marques-Bonet T."/>
            <person name="Raney B.J."/>
            <person name="Ingham P.W."/>
            <person name="Tay A."/>
            <person name="Hillier L.W."/>
            <person name="Minx P."/>
            <person name="Boehm T."/>
            <person name="Wilson R.K."/>
            <person name="Brenner S."/>
            <person name="Warren W.C."/>
        </authorList>
    </citation>
    <scope>NUCLEOTIDE SEQUENCE</scope>
    <source>
        <tissue evidence="2">Kidney</tissue>
    </source>
</reference>
<evidence type="ECO:0000256" key="1">
    <source>
        <dbReference type="SAM" id="MobiDB-lite"/>
    </source>
</evidence>
<proteinExistence type="evidence at transcript level"/>
<dbReference type="AlphaFoldDB" id="V9LB98"/>
<name>V9LB98_CALMI</name>